<evidence type="ECO:0000313" key="2">
    <source>
        <dbReference type="EMBL" id="EQD38795.1"/>
    </source>
</evidence>
<sequence length="108" mass="12631">MRFLEHRIADRRVLALIRKWLKAGVLEGGVWAASEEGTPQGSSISPLLANVYLHYVFDLWAQNWRRHHAKGDVIIVRWADDFVVGFQHANEAERFTEALRERFQRFSL</sequence>
<comment type="caution">
    <text evidence="2">The sequence shown here is derived from an EMBL/GenBank/DDBJ whole genome shotgun (WGS) entry which is preliminary data.</text>
</comment>
<dbReference type="CDD" id="cd01651">
    <property type="entry name" value="RT_G2_intron"/>
    <property type="match status" value="1"/>
</dbReference>
<dbReference type="PROSITE" id="PS50878">
    <property type="entry name" value="RT_POL"/>
    <property type="match status" value="1"/>
</dbReference>
<dbReference type="PANTHER" id="PTHR34047">
    <property type="entry name" value="NUCLEAR INTRON MATURASE 1, MITOCHONDRIAL-RELATED"/>
    <property type="match status" value="1"/>
</dbReference>
<dbReference type="InterPro" id="IPR051083">
    <property type="entry name" value="GrpII_Intron_Splice-Mob/Def"/>
</dbReference>
<dbReference type="PANTHER" id="PTHR34047:SF8">
    <property type="entry name" value="PROTEIN YKFC"/>
    <property type="match status" value="1"/>
</dbReference>
<accession>T1AAF1</accession>
<dbReference type="EC" id="2.7.7.49" evidence="2"/>
<dbReference type="InterPro" id="IPR000477">
    <property type="entry name" value="RT_dom"/>
</dbReference>
<keyword evidence="2" id="KW-0695">RNA-directed DNA polymerase</keyword>
<feature type="non-terminal residue" evidence="2">
    <location>
        <position position="108"/>
    </location>
</feature>
<protein>
    <submittedName>
        <fullName evidence="2">RNA-directed DNA polymerase (Reverse transcriptase)</fullName>
        <ecNumber evidence="2">2.7.7.49</ecNumber>
    </submittedName>
</protein>
<dbReference type="GO" id="GO:0003964">
    <property type="term" value="F:RNA-directed DNA polymerase activity"/>
    <property type="evidence" value="ECO:0007669"/>
    <property type="project" value="UniProtKB-KW"/>
</dbReference>
<reference evidence="2" key="2">
    <citation type="journal article" date="2014" name="ISME J.">
        <title>Microbial stratification in low pH oxic and suboxic macroscopic growths along an acid mine drainage.</title>
        <authorList>
            <person name="Mendez-Garcia C."/>
            <person name="Mesa V."/>
            <person name="Sprenger R.R."/>
            <person name="Richter M."/>
            <person name="Diez M.S."/>
            <person name="Solano J."/>
            <person name="Bargiela R."/>
            <person name="Golyshina O.V."/>
            <person name="Manteca A."/>
            <person name="Ramos J.L."/>
            <person name="Gallego J.R."/>
            <person name="Llorente I."/>
            <person name="Martins Dos Santos V.A."/>
            <person name="Jensen O.N."/>
            <person name="Pelaez A.I."/>
            <person name="Sanchez J."/>
            <person name="Ferrer M."/>
        </authorList>
    </citation>
    <scope>NUCLEOTIDE SEQUENCE</scope>
</reference>
<keyword evidence="2" id="KW-0808">Transferase</keyword>
<dbReference type="SUPFAM" id="SSF56672">
    <property type="entry name" value="DNA/RNA polymerases"/>
    <property type="match status" value="1"/>
</dbReference>
<organism evidence="2">
    <name type="scientific">mine drainage metagenome</name>
    <dbReference type="NCBI Taxonomy" id="410659"/>
    <lineage>
        <taxon>unclassified sequences</taxon>
        <taxon>metagenomes</taxon>
        <taxon>ecological metagenomes</taxon>
    </lineage>
</organism>
<gene>
    <name evidence="2" type="ORF">B2A_11334</name>
</gene>
<proteinExistence type="predicted"/>
<dbReference type="Pfam" id="PF00078">
    <property type="entry name" value="RVT_1"/>
    <property type="match status" value="1"/>
</dbReference>
<dbReference type="InterPro" id="IPR043502">
    <property type="entry name" value="DNA/RNA_pol_sf"/>
</dbReference>
<dbReference type="AlphaFoldDB" id="T1AAF1"/>
<evidence type="ECO:0000259" key="1">
    <source>
        <dbReference type="PROSITE" id="PS50878"/>
    </source>
</evidence>
<keyword evidence="2" id="KW-0548">Nucleotidyltransferase</keyword>
<dbReference type="EMBL" id="AUZZ01008176">
    <property type="protein sequence ID" value="EQD38795.1"/>
    <property type="molecule type" value="Genomic_DNA"/>
</dbReference>
<name>T1AAF1_9ZZZZ</name>
<feature type="domain" description="Reverse transcriptase" evidence="1">
    <location>
        <begin position="1"/>
        <end position="108"/>
    </location>
</feature>
<reference evidence="2" key="1">
    <citation type="submission" date="2013-08" db="EMBL/GenBank/DDBJ databases">
        <authorList>
            <person name="Mendez C."/>
            <person name="Richter M."/>
            <person name="Ferrer M."/>
            <person name="Sanchez J."/>
        </authorList>
    </citation>
    <scope>NUCLEOTIDE SEQUENCE</scope>
</reference>